<comment type="caution">
    <text evidence="1">The sequence shown here is derived from an EMBL/GenBank/DDBJ whole genome shotgun (WGS) entry which is preliminary data.</text>
</comment>
<dbReference type="AlphaFoldDB" id="A0AAD7NW04"/>
<sequence length="94" mass="10245">MPLLSVCVGVGPLCVYYLLAVKLNSIDPSAQHTFKASPVASACVAPRSCVMLTDFRLSFNLIFAGMEKVVDDDFQPGLLVCFFCVHGVRRYTPS</sequence>
<evidence type="ECO:0000313" key="1">
    <source>
        <dbReference type="EMBL" id="KAJ7778273.1"/>
    </source>
</evidence>
<accession>A0AAD7NW04</accession>
<gene>
    <name evidence="1" type="ORF">B0H16DRAFT_1502854</name>
</gene>
<proteinExistence type="predicted"/>
<evidence type="ECO:0000313" key="2">
    <source>
        <dbReference type="Proteomes" id="UP001215598"/>
    </source>
</evidence>
<dbReference type="EMBL" id="JARKIB010000007">
    <property type="protein sequence ID" value="KAJ7778273.1"/>
    <property type="molecule type" value="Genomic_DNA"/>
</dbReference>
<protein>
    <submittedName>
        <fullName evidence="1">Uncharacterized protein</fullName>
    </submittedName>
</protein>
<name>A0AAD7NW04_9AGAR</name>
<keyword evidence="2" id="KW-1185">Reference proteome</keyword>
<organism evidence="1 2">
    <name type="scientific">Mycena metata</name>
    <dbReference type="NCBI Taxonomy" id="1033252"/>
    <lineage>
        <taxon>Eukaryota</taxon>
        <taxon>Fungi</taxon>
        <taxon>Dikarya</taxon>
        <taxon>Basidiomycota</taxon>
        <taxon>Agaricomycotina</taxon>
        <taxon>Agaricomycetes</taxon>
        <taxon>Agaricomycetidae</taxon>
        <taxon>Agaricales</taxon>
        <taxon>Marasmiineae</taxon>
        <taxon>Mycenaceae</taxon>
        <taxon>Mycena</taxon>
    </lineage>
</organism>
<dbReference type="Proteomes" id="UP001215598">
    <property type="component" value="Unassembled WGS sequence"/>
</dbReference>
<reference evidence="1" key="1">
    <citation type="submission" date="2023-03" db="EMBL/GenBank/DDBJ databases">
        <title>Massive genome expansion in bonnet fungi (Mycena s.s.) driven by repeated elements and novel gene families across ecological guilds.</title>
        <authorList>
            <consortium name="Lawrence Berkeley National Laboratory"/>
            <person name="Harder C.B."/>
            <person name="Miyauchi S."/>
            <person name="Viragh M."/>
            <person name="Kuo A."/>
            <person name="Thoen E."/>
            <person name="Andreopoulos B."/>
            <person name="Lu D."/>
            <person name="Skrede I."/>
            <person name="Drula E."/>
            <person name="Henrissat B."/>
            <person name="Morin E."/>
            <person name="Kohler A."/>
            <person name="Barry K."/>
            <person name="LaButti K."/>
            <person name="Morin E."/>
            <person name="Salamov A."/>
            <person name="Lipzen A."/>
            <person name="Mereny Z."/>
            <person name="Hegedus B."/>
            <person name="Baldrian P."/>
            <person name="Stursova M."/>
            <person name="Weitz H."/>
            <person name="Taylor A."/>
            <person name="Grigoriev I.V."/>
            <person name="Nagy L.G."/>
            <person name="Martin F."/>
            <person name="Kauserud H."/>
        </authorList>
    </citation>
    <scope>NUCLEOTIDE SEQUENCE</scope>
    <source>
        <strain evidence="1">CBHHK182m</strain>
    </source>
</reference>